<dbReference type="AlphaFoldDB" id="A0AAD6DUL2"/>
<dbReference type="PANTHER" id="PTHR39607:SF1">
    <property type="entry name" value="B-ZIP TRANSCRIPTION FACTOR (EUROFUNG)"/>
    <property type="match status" value="1"/>
</dbReference>
<reference evidence="2" key="2">
    <citation type="submission" date="2023-01" db="EMBL/GenBank/DDBJ databases">
        <authorList>
            <person name="Petersen C."/>
        </authorList>
    </citation>
    <scope>NUCLEOTIDE SEQUENCE</scope>
    <source>
        <strain evidence="2">IBT 12815</strain>
    </source>
</reference>
<feature type="region of interest" description="Disordered" evidence="1">
    <location>
        <begin position="1"/>
        <end position="32"/>
    </location>
</feature>
<name>A0AAD6DUL2_9EURO</name>
<feature type="compositionally biased region" description="Polar residues" evidence="1">
    <location>
        <begin position="1"/>
        <end position="19"/>
    </location>
</feature>
<dbReference type="RefSeq" id="XP_056750151.1">
    <property type="nucleotide sequence ID" value="XM_056901483.1"/>
</dbReference>
<dbReference type="GeneID" id="81591725"/>
<dbReference type="PANTHER" id="PTHR39607">
    <property type="entry name" value="XANTHOCILLIN BIOSYNTHESIS CLUSTER TRANSCRIPTION FACTOR XANC-RELATED"/>
    <property type="match status" value="1"/>
</dbReference>
<dbReference type="InterPro" id="IPR052635">
    <property type="entry name" value="Sec_Metab_Biosynth_Reg"/>
</dbReference>
<gene>
    <name evidence="2" type="ORF">N7537_010429</name>
</gene>
<comment type="caution">
    <text evidence="2">The sequence shown here is derived from an EMBL/GenBank/DDBJ whole genome shotgun (WGS) entry which is preliminary data.</text>
</comment>
<evidence type="ECO:0000313" key="3">
    <source>
        <dbReference type="Proteomes" id="UP001213799"/>
    </source>
</evidence>
<evidence type="ECO:0000256" key="1">
    <source>
        <dbReference type="SAM" id="MobiDB-lite"/>
    </source>
</evidence>
<reference evidence="2" key="1">
    <citation type="journal article" date="2023" name="IMA Fungus">
        <title>Comparative genomic study of the Penicillium genus elucidates a diverse pangenome and 15 lateral gene transfer events.</title>
        <authorList>
            <person name="Petersen C."/>
            <person name="Sorensen T."/>
            <person name="Nielsen M.R."/>
            <person name="Sondergaard T.E."/>
            <person name="Sorensen J.L."/>
            <person name="Fitzpatrick D.A."/>
            <person name="Frisvad J.C."/>
            <person name="Nielsen K.L."/>
        </authorList>
    </citation>
    <scope>NUCLEOTIDE SEQUENCE</scope>
    <source>
        <strain evidence="2">IBT 12815</strain>
    </source>
</reference>
<feature type="compositionally biased region" description="Basic and acidic residues" evidence="1">
    <location>
        <begin position="20"/>
        <end position="32"/>
    </location>
</feature>
<protein>
    <recommendedName>
        <fullName evidence="4">BZIP domain-containing protein</fullName>
    </recommendedName>
</protein>
<dbReference type="EMBL" id="JAQJAE010000005">
    <property type="protein sequence ID" value="KAJ5593525.1"/>
    <property type="molecule type" value="Genomic_DNA"/>
</dbReference>
<dbReference type="Proteomes" id="UP001213799">
    <property type="component" value="Unassembled WGS sequence"/>
</dbReference>
<evidence type="ECO:0000313" key="2">
    <source>
        <dbReference type="EMBL" id="KAJ5593525.1"/>
    </source>
</evidence>
<accession>A0AAD6DUL2</accession>
<sequence>MHRSTSHSNSGAFSPNSNLNEDRSKISDLTERRRIQSRIVQRNYRKRLKRLLEDSERKRRASGTS</sequence>
<keyword evidence="3" id="KW-1185">Reference proteome</keyword>
<proteinExistence type="predicted"/>
<organism evidence="2 3">
    <name type="scientific">Penicillium hordei</name>
    <dbReference type="NCBI Taxonomy" id="40994"/>
    <lineage>
        <taxon>Eukaryota</taxon>
        <taxon>Fungi</taxon>
        <taxon>Dikarya</taxon>
        <taxon>Ascomycota</taxon>
        <taxon>Pezizomycotina</taxon>
        <taxon>Eurotiomycetes</taxon>
        <taxon>Eurotiomycetidae</taxon>
        <taxon>Eurotiales</taxon>
        <taxon>Aspergillaceae</taxon>
        <taxon>Penicillium</taxon>
    </lineage>
</organism>
<evidence type="ECO:0008006" key="4">
    <source>
        <dbReference type="Google" id="ProtNLM"/>
    </source>
</evidence>